<name>A0A1R0GUU6_9FUNG</name>
<evidence type="ECO:0000256" key="5">
    <source>
        <dbReference type="PROSITE-ProRule" id="PRU01240"/>
    </source>
</evidence>
<evidence type="ECO:0000313" key="7">
    <source>
        <dbReference type="EMBL" id="OLY80651.1"/>
    </source>
</evidence>
<keyword evidence="4 5" id="KW-0720">Serine protease</keyword>
<dbReference type="EMBL" id="LSSL01003283">
    <property type="protein sequence ID" value="OLY80651.1"/>
    <property type="molecule type" value="Genomic_DNA"/>
</dbReference>
<feature type="active site" description="Charge relay system" evidence="5">
    <location>
        <position position="96"/>
    </location>
</feature>
<evidence type="ECO:0000256" key="4">
    <source>
        <dbReference type="ARBA" id="ARBA00022825"/>
    </source>
</evidence>
<dbReference type="GO" id="GO:0006508">
    <property type="term" value="P:proteolysis"/>
    <property type="evidence" value="ECO:0007669"/>
    <property type="project" value="UniProtKB-KW"/>
</dbReference>
<dbReference type="Pfam" id="PF00082">
    <property type="entry name" value="Peptidase_S8"/>
    <property type="match status" value="1"/>
</dbReference>
<evidence type="ECO:0000256" key="2">
    <source>
        <dbReference type="ARBA" id="ARBA00022670"/>
    </source>
</evidence>
<accession>A0A1R0GUU6</accession>
<dbReference type="InterPro" id="IPR023827">
    <property type="entry name" value="Peptidase_S8_Asp-AS"/>
</dbReference>
<dbReference type="GO" id="GO:0005615">
    <property type="term" value="C:extracellular space"/>
    <property type="evidence" value="ECO:0007669"/>
    <property type="project" value="TreeGrafter"/>
</dbReference>
<keyword evidence="3 5" id="KW-0378">Hydrolase</keyword>
<evidence type="ECO:0000313" key="8">
    <source>
        <dbReference type="Proteomes" id="UP000187455"/>
    </source>
</evidence>
<dbReference type="PANTHER" id="PTHR43806">
    <property type="entry name" value="PEPTIDASE S8"/>
    <property type="match status" value="1"/>
</dbReference>
<feature type="active site" description="Charge relay system" evidence="5">
    <location>
        <position position="135"/>
    </location>
</feature>
<dbReference type="InterPro" id="IPR036852">
    <property type="entry name" value="Peptidase_S8/S53_dom_sf"/>
</dbReference>
<keyword evidence="8" id="KW-1185">Reference proteome</keyword>
<evidence type="ECO:0000259" key="6">
    <source>
        <dbReference type="Pfam" id="PF00082"/>
    </source>
</evidence>
<keyword evidence="2 5" id="KW-0645">Protease</keyword>
<dbReference type="PROSITE" id="PS51892">
    <property type="entry name" value="SUBTILASE"/>
    <property type="match status" value="1"/>
</dbReference>
<dbReference type="PANTHER" id="PTHR43806:SF11">
    <property type="entry name" value="CEREVISIN-RELATED"/>
    <property type="match status" value="1"/>
</dbReference>
<organism evidence="7 8">
    <name type="scientific">Smittium mucronatum</name>
    <dbReference type="NCBI Taxonomy" id="133383"/>
    <lineage>
        <taxon>Eukaryota</taxon>
        <taxon>Fungi</taxon>
        <taxon>Fungi incertae sedis</taxon>
        <taxon>Zoopagomycota</taxon>
        <taxon>Kickxellomycotina</taxon>
        <taxon>Harpellomycetes</taxon>
        <taxon>Harpellales</taxon>
        <taxon>Legeriomycetaceae</taxon>
        <taxon>Smittium</taxon>
    </lineage>
</organism>
<dbReference type="SUPFAM" id="SSF52743">
    <property type="entry name" value="Subtilisin-like"/>
    <property type="match status" value="1"/>
</dbReference>
<gene>
    <name evidence="7" type="ORF">AYI68_g5252</name>
</gene>
<dbReference type="InterPro" id="IPR000209">
    <property type="entry name" value="Peptidase_S8/S53_dom"/>
</dbReference>
<dbReference type="Gene3D" id="3.40.50.200">
    <property type="entry name" value="Peptidase S8/S53 domain"/>
    <property type="match status" value="1"/>
</dbReference>
<dbReference type="AlphaFoldDB" id="A0A1R0GUU6"/>
<feature type="domain" description="Peptidase S8/S53" evidence="6">
    <location>
        <begin position="87"/>
        <end position="327"/>
    </location>
</feature>
<sequence length="348" mass="37231">MNGTKYVQEIVYAENEEIIFKRNDKVFEREIHDNKTLADEFQSVIKRSDSDTYFQRYAPWAIARLSSPTLPKPIHPYGNGFSFKNGGDGVVIYVIDTGVNVNHSEFGGRVSFGPNVAFNQMTGVLSEDDYDYNGHGTFVASLAIGLTVGVAKKARVVSYKAVGVGAGLNDIKMINSLSDIIYLDSSANDGRKASLVVCTYNLVSRSRALDDALTEFSNLGYTYVSAAGNQRANSCNRSPPGSLATIVAGGTNMADGYYTNSNYGPCIDVFAPGADLMAASIGVKVGTEAVTGTSYSAGLVAGVCALILGQNPTMNQDQVRNQILTLAVKDVLTSTLTNSSNILLQVPY</sequence>
<feature type="active site" description="Charge relay system" evidence="5">
    <location>
        <position position="294"/>
    </location>
</feature>
<reference evidence="7 8" key="1">
    <citation type="journal article" date="2016" name="Mol. Biol. Evol.">
        <title>Genome-Wide Survey of Gut Fungi (Harpellales) Reveals the First Horizontally Transferred Ubiquitin Gene from a Mosquito Host.</title>
        <authorList>
            <person name="Wang Y."/>
            <person name="White M.M."/>
            <person name="Kvist S."/>
            <person name="Moncalvo J.M."/>
        </authorList>
    </citation>
    <scope>NUCLEOTIDE SEQUENCE [LARGE SCALE GENOMIC DNA]</scope>
    <source>
        <strain evidence="7 8">ALG-7-W6</strain>
    </source>
</reference>
<dbReference type="GO" id="GO:0004252">
    <property type="term" value="F:serine-type endopeptidase activity"/>
    <property type="evidence" value="ECO:0007669"/>
    <property type="project" value="UniProtKB-UniRule"/>
</dbReference>
<dbReference type="InterPro" id="IPR015500">
    <property type="entry name" value="Peptidase_S8_subtilisin-rel"/>
</dbReference>
<comment type="caution">
    <text evidence="7">The sequence shown here is derived from an EMBL/GenBank/DDBJ whole genome shotgun (WGS) entry which is preliminary data.</text>
</comment>
<dbReference type="InterPro" id="IPR050131">
    <property type="entry name" value="Peptidase_S8_subtilisin-like"/>
</dbReference>
<dbReference type="PRINTS" id="PR00723">
    <property type="entry name" value="SUBTILISIN"/>
</dbReference>
<proteinExistence type="inferred from homology"/>
<comment type="similarity">
    <text evidence="1 5">Belongs to the peptidase S8 family.</text>
</comment>
<evidence type="ECO:0000256" key="3">
    <source>
        <dbReference type="ARBA" id="ARBA00022801"/>
    </source>
</evidence>
<dbReference type="Proteomes" id="UP000187455">
    <property type="component" value="Unassembled WGS sequence"/>
</dbReference>
<dbReference type="STRING" id="133383.A0A1R0GUU6"/>
<dbReference type="PROSITE" id="PS00136">
    <property type="entry name" value="SUBTILASE_ASP"/>
    <property type="match status" value="1"/>
</dbReference>
<dbReference type="OrthoDB" id="206201at2759"/>
<evidence type="ECO:0000256" key="1">
    <source>
        <dbReference type="ARBA" id="ARBA00011073"/>
    </source>
</evidence>
<protein>
    <submittedName>
        <fullName evidence="7">Sexual differentiation process putative subtilase-type proteinase isp6</fullName>
    </submittedName>
</protein>